<evidence type="ECO:0000313" key="3">
    <source>
        <dbReference type="Proteomes" id="UP000887116"/>
    </source>
</evidence>
<evidence type="ECO:0000256" key="1">
    <source>
        <dbReference type="SAM" id="MobiDB-lite"/>
    </source>
</evidence>
<dbReference type="OrthoDB" id="6423409at2759"/>
<comment type="caution">
    <text evidence="2">The sequence shown here is derived from an EMBL/GenBank/DDBJ whole genome shotgun (WGS) entry which is preliminary data.</text>
</comment>
<protein>
    <submittedName>
        <fullName evidence="2">Uncharacterized protein</fullName>
    </submittedName>
</protein>
<feature type="region of interest" description="Disordered" evidence="1">
    <location>
        <begin position="373"/>
        <end position="401"/>
    </location>
</feature>
<feature type="compositionally biased region" description="Polar residues" evidence="1">
    <location>
        <begin position="389"/>
        <end position="401"/>
    </location>
</feature>
<organism evidence="2 3">
    <name type="scientific">Trichonephila clavata</name>
    <name type="common">Joro spider</name>
    <name type="synonym">Nephila clavata</name>
    <dbReference type="NCBI Taxonomy" id="2740835"/>
    <lineage>
        <taxon>Eukaryota</taxon>
        <taxon>Metazoa</taxon>
        <taxon>Ecdysozoa</taxon>
        <taxon>Arthropoda</taxon>
        <taxon>Chelicerata</taxon>
        <taxon>Arachnida</taxon>
        <taxon>Araneae</taxon>
        <taxon>Araneomorphae</taxon>
        <taxon>Entelegynae</taxon>
        <taxon>Araneoidea</taxon>
        <taxon>Nephilidae</taxon>
        <taxon>Trichonephila</taxon>
    </lineage>
</organism>
<feature type="compositionally biased region" description="Basic and acidic residues" evidence="1">
    <location>
        <begin position="298"/>
        <end position="309"/>
    </location>
</feature>
<dbReference type="EMBL" id="BMAO01021330">
    <property type="protein sequence ID" value="GFQ73673.1"/>
    <property type="molecule type" value="Genomic_DNA"/>
</dbReference>
<name>A0A8X6F8F2_TRICU</name>
<feature type="compositionally biased region" description="Polar residues" evidence="1">
    <location>
        <begin position="65"/>
        <end position="87"/>
    </location>
</feature>
<sequence>MFFDYSYNQLSPSDRFMSLNVEESEVVRLRRLMCENILKVEKENLESVHKELASQKESAIKSSEKNSIQKKVTKPSNAQTSLSSKVKTATSKRLKSVLSKQTDNKKASTVQLPIVSSDHVCKNSHEDCQFSSIHFLNHFHSAFVSSKTQAGPQTYDAKEKYTPCAVPLAPPSQEKELSILDQKPVSNRNLSTVSNNVVHHLLYEPKKLTIQTLPSITIIGKKPSSNENIKIEKIKERDYFIGDCIKTTVLPALSKEVKDRISSTNLTQLNEISPSKIENTQVHTYHPKKSVFTQSSTQDEKSSEIGPKRQDLKEMIKEALHELQVNHPKETTCEHSTQHDLPSVQKEQNGISPCNDCELDSFIGNANLFGHDATSVATPPPVSPTTTVKSNCTQTNNESKD</sequence>
<keyword evidence="3" id="KW-1185">Reference proteome</keyword>
<evidence type="ECO:0000313" key="2">
    <source>
        <dbReference type="EMBL" id="GFQ73673.1"/>
    </source>
</evidence>
<dbReference type="Proteomes" id="UP000887116">
    <property type="component" value="Unassembled WGS sequence"/>
</dbReference>
<proteinExistence type="predicted"/>
<reference evidence="2" key="1">
    <citation type="submission" date="2020-07" db="EMBL/GenBank/DDBJ databases">
        <title>Multicomponent nature underlies the extraordinary mechanical properties of spider dragline silk.</title>
        <authorList>
            <person name="Kono N."/>
            <person name="Nakamura H."/>
            <person name="Mori M."/>
            <person name="Yoshida Y."/>
            <person name="Ohtoshi R."/>
            <person name="Malay A.D."/>
            <person name="Moran D.A.P."/>
            <person name="Tomita M."/>
            <person name="Numata K."/>
            <person name="Arakawa K."/>
        </authorList>
    </citation>
    <scope>NUCLEOTIDE SEQUENCE</scope>
</reference>
<feature type="region of interest" description="Disordered" evidence="1">
    <location>
        <begin position="288"/>
        <end position="309"/>
    </location>
</feature>
<accession>A0A8X6F8F2</accession>
<dbReference type="AlphaFoldDB" id="A0A8X6F8F2"/>
<gene>
    <name evidence="2" type="primary">AVEN_184078_1</name>
    <name evidence="2" type="ORF">TNCT_174161</name>
</gene>
<feature type="region of interest" description="Disordered" evidence="1">
    <location>
        <begin position="56"/>
        <end position="87"/>
    </location>
</feature>